<evidence type="ECO:0000256" key="2">
    <source>
        <dbReference type="SAM" id="MobiDB-lite"/>
    </source>
</evidence>
<dbReference type="InParanoid" id="A0A0G4GI02"/>
<accession>A0A0G4GI02</accession>
<dbReference type="Proteomes" id="UP000041254">
    <property type="component" value="Unassembled WGS sequence"/>
</dbReference>
<dbReference type="EMBL" id="CDMY01000674">
    <property type="protein sequence ID" value="CEM29377.1"/>
    <property type="molecule type" value="Genomic_DNA"/>
</dbReference>
<dbReference type="AlphaFoldDB" id="A0A0G4GI02"/>
<keyword evidence="1" id="KW-0175">Coiled coil</keyword>
<dbReference type="VEuPathDB" id="CryptoDB:Vbra_23007"/>
<name>A0A0G4GI02_VITBC</name>
<keyword evidence="4" id="KW-1185">Reference proteome</keyword>
<evidence type="ECO:0000313" key="3">
    <source>
        <dbReference type="EMBL" id="CEM29377.1"/>
    </source>
</evidence>
<protein>
    <submittedName>
        <fullName evidence="3">Uncharacterized protein</fullName>
    </submittedName>
</protein>
<feature type="region of interest" description="Disordered" evidence="2">
    <location>
        <begin position="66"/>
        <end position="94"/>
    </location>
</feature>
<sequence length="94" mass="10423">MASGQKGQDPAVVQRLQELEKERHDIIMKMQELEQQRSEHRLVIQAFENLAAELEGSISRRCLQPRRSAAADSGHVRAGQSDSAARCGIPSGDR</sequence>
<feature type="coiled-coil region" evidence="1">
    <location>
        <begin position="16"/>
        <end position="50"/>
    </location>
</feature>
<evidence type="ECO:0000256" key="1">
    <source>
        <dbReference type="SAM" id="Coils"/>
    </source>
</evidence>
<gene>
    <name evidence="3" type="ORF">Vbra_23007</name>
</gene>
<evidence type="ECO:0000313" key="4">
    <source>
        <dbReference type="Proteomes" id="UP000041254"/>
    </source>
</evidence>
<organism evidence="3 4">
    <name type="scientific">Vitrella brassicaformis (strain CCMP3155)</name>
    <dbReference type="NCBI Taxonomy" id="1169540"/>
    <lineage>
        <taxon>Eukaryota</taxon>
        <taxon>Sar</taxon>
        <taxon>Alveolata</taxon>
        <taxon>Colpodellida</taxon>
        <taxon>Vitrellaceae</taxon>
        <taxon>Vitrella</taxon>
    </lineage>
</organism>
<reference evidence="3 4" key="1">
    <citation type="submission" date="2014-11" db="EMBL/GenBank/DDBJ databases">
        <authorList>
            <person name="Zhu J."/>
            <person name="Qi W."/>
            <person name="Song R."/>
        </authorList>
    </citation>
    <scope>NUCLEOTIDE SEQUENCE [LARGE SCALE GENOMIC DNA]</scope>
</reference>
<proteinExistence type="predicted"/>